<dbReference type="AlphaFoldDB" id="A0AAU8FXB0"/>
<organism evidence="2">
    <name type="scientific">Cellulosimicrobium sp. ES-005</name>
    <dbReference type="NCBI Taxonomy" id="3163031"/>
    <lineage>
        <taxon>Bacteria</taxon>
        <taxon>Bacillati</taxon>
        <taxon>Actinomycetota</taxon>
        <taxon>Actinomycetes</taxon>
        <taxon>Micrococcales</taxon>
        <taxon>Promicromonosporaceae</taxon>
        <taxon>Cellulosimicrobium</taxon>
    </lineage>
</organism>
<accession>A0AAU8FXB0</accession>
<keyword evidence="1" id="KW-0812">Transmembrane</keyword>
<proteinExistence type="predicted"/>
<dbReference type="RefSeq" id="WP_353707242.1">
    <property type="nucleotide sequence ID" value="NZ_CP159290.1"/>
</dbReference>
<keyword evidence="1" id="KW-1133">Transmembrane helix</keyword>
<gene>
    <name evidence="2" type="ORF">ABRQ22_14610</name>
</gene>
<keyword evidence="1" id="KW-0472">Membrane</keyword>
<name>A0AAU8FXB0_9MICO</name>
<dbReference type="EMBL" id="CP159290">
    <property type="protein sequence ID" value="XCH28828.1"/>
    <property type="molecule type" value="Genomic_DNA"/>
</dbReference>
<sequence>MLTTNTTAPPPPAGPEAFLIMYALLVAASLALLNLAQVAP</sequence>
<evidence type="ECO:0000313" key="2">
    <source>
        <dbReference type="EMBL" id="XCH28828.1"/>
    </source>
</evidence>
<feature type="transmembrane region" description="Helical" evidence="1">
    <location>
        <begin position="17"/>
        <end position="36"/>
    </location>
</feature>
<reference evidence="2" key="1">
    <citation type="submission" date="2024-06" db="EMBL/GenBank/DDBJ databases">
        <title>Complete genome sequence of the cellulolytic actinobacterium, Cellulosimicrobium ES-005.</title>
        <authorList>
            <person name="Matthews C.T."/>
            <person name="Underwood K.D."/>
            <person name="Ghanchi K.M."/>
            <person name="Fields S.D."/>
            <person name="Gardner S.G."/>
        </authorList>
    </citation>
    <scope>NUCLEOTIDE SEQUENCE</scope>
    <source>
        <strain evidence="2">ES-005</strain>
    </source>
</reference>
<evidence type="ECO:0000256" key="1">
    <source>
        <dbReference type="SAM" id="Phobius"/>
    </source>
</evidence>
<protein>
    <submittedName>
        <fullName evidence="2">Uncharacterized protein</fullName>
    </submittedName>
</protein>